<sequence>MTNIIANAPGLNRRQLLKLGLFGTAVLATAGGIASLSGCAAGSSAPGFQQLREDDLPMLRRVIQTVLAEALPAARRAEGVEGVLLALDNNLNRLSPSLNRQVLQLFDLLTLSVTRGPATGIWGPWENASDESVQAFLKRWENSSFALLQQGQSALTNLILLSCYSSPASWPQCGYPGPPRI</sequence>
<dbReference type="RefSeq" id="WP_090273595.1">
    <property type="nucleotide sequence ID" value="NZ_LT629748.1"/>
</dbReference>
<evidence type="ECO:0000313" key="2">
    <source>
        <dbReference type="Proteomes" id="UP000243426"/>
    </source>
</evidence>
<protein>
    <recommendedName>
        <fullName evidence="3">Twin-arginine translocation pathway signal protein</fullName>
    </recommendedName>
</protein>
<organism evidence="1 2">
    <name type="scientific">Halopseudomonas litoralis</name>
    <dbReference type="NCBI Taxonomy" id="797277"/>
    <lineage>
        <taxon>Bacteria</taxon>
        <taxon>Pseudomonadati</taxon>
        <taxon>Pseudomonadota</taxon>
        <taxon>Gammaproteobacteria</taxon>
        <taxon>Pseudomonadales</taxon>
        <taxon>Pseudomonadaceae</taxon>
        <taxon>Halopseudomonas</taxon>
    </lineage>
</organism>
<proteinExistence type="predicted"/>
<evidence type="ECO:0008006" key="3">
    <source>
        <dbReference type="Google" id="ProtNLM"/>
    </source>
</evidence>
<dbReference type="PROSITE" id="PS51318">
    <property type="entry name" value="TAT"/>
    <property type="match status" value="1"/>
</dbReference>
<name>A0A1H1TYD3_9GAMM</name>
<accession>A0A1H1TYD3</accession>
<reference evidence="2" key="1">
    <citation type="submission" date="2016-10" db="EMBL/GenBank/DDBJ databases">
        <authorList>
            <person name="Varghese N."/>
            <person name="Submissions S."/>
        </authorList>
    </citation>
    <scope>NUCLEOTIDE SEQUENCE [LARGE SCALE GENOMIC DNA]</scope>
    <source>
        <strain evidence="2">2SM5</strain>
    </source>
</reference>
<dbReference type="AlphaFoldDB" id="A0A1H1TYD3"/>
<dbReference type="InterPro" id="IPR006311">
    <property type="entry name" value="TAT_signal"/>
</dbReference>
<dbReference type="EMBL" id="LT629748">
    <property type="protein sequence ID" value="SDS64599.1"/>
    <property type="molecule type" value="Genomic_DNA"/>
</dbReference>
<dbReference type="STRING" id="797277.SAMN05216198_2422"/>
<keyword evidence="2" id="KW-1185">Reference proteome</keyword>
<dbReference type="OrthoDB" id="6398409at2"/>
<gene>
    <name evidence="1" type="ORF">SAMN05216198_2422</name>
</gene>
<evidence type="ECO:0000313" key="1">
    <source>
        <dbReference type="EMBL" id="SDS64599.1"/>
    </source>
</evidence>
<dbReference type="Proteomes" id="UP000243426">
    <property type="component" value="Chromosome I"/>
</dbReference>